<reference evidence="6" key="2">
    <citation type="submission" date="2025-09" db="UniProtKB">
        <authorList>
            <consortium name="Ensembl"/>
        </authorList>
    </citation>
    <scope>IDENTIFICATION</scope>
</reference>
<name>A0A8C3JRE2_9CHAR</name>
<dbReference type="PROSITE" id="PS00518">
    <property type="entry name" value="ZF_RING_1"/>
    <property type="match status" value="1"/>
</dbReference>
<dbReference type="InterPro" id="IPR050143">
    <property type="entry name" value="TRIM/RBCC"/>
</dbReference>
<keyword evidence="2 4" id="KW-0863">Zinc-finger</keyword>
<keyword evidence="3" id="KW-0862">Zinc</keyword>
<evidence type="ECO:0000256" key="1">
    <source>
        <dbReference type="ARBA" id="ARBA00022723"/>
    </source>
</evidence>
<sequence>MALEKRGLTPVEILRDEARCSICLGIFQDPVSIHCGHSFCRSCITRTWEGLTTNFSCPQCRETKSHKTLRPNWELANMVELANVIEAAKSLNLQQVREVEGGENLRGQKLQSRRL</sequence>
<keyword evidence="7" id="KW-1185">Reference proteome</keyword>
<dbReference type="InterPro" id="IPR017907">
    <property type="entry name" value="Znf_RING_CS"/>
</dbReference>
<accession>A0A8C3JRE2</accession>
<dbReference type="PANTHER" id="PTHR24103">
    <property type="entry name" value="E3 UBIQUITIN-PROTEIN LIGASE TRIM"/>
    <property type="match status" value="1"/>
</dbReference>
<dbReference type="SUPFAM" id="SSF57850">
    <property type="entry name" value="RING/U-box"/>
    <property type="match status" value="1"/>
</dbReference>
<evidence type="ECO:0000256" key="4">
    <source>
        <dbReference type="PROSITE-ProRule" id="PRU00175"/>
    </source>
</evidence>
<evidence type="ECO:0000259" key="5">
    <source>
        <dbReference type="PROSITE" id="PS50089"/>
    </source>
</evidence>
<organism evidence="6 7">
    <name type="scientific">Calidris pygmaea</name>
    <name type="common">Spoon-billed sandpiper</name>
    <dbReference type="NCBI Taxonomy" id="425635"/>
    <lineage>
        <taxon>Eukaryota</taxon>
        <taxon>Metazoa</taxon>
        <taxon>Chordata</taxon>
        <taxon>Craniata</taxon>
        <taxon>Vertebrata</taxon>
        <taxon>Euteleostomi</taxon>
        <taxon>Archelosauria</taxon>
        <taxon>Archosauria</taxon>
        <taxon>Dinosauria</taxon>
        <taxon>Saurischia</taxon>
        <taxon>Theropoda</taxon>
        <taxon>Coelurosauria</taxon>
        <taxon>Aves</taxon>
        <taxon>Neognathae</taxon>
        <taxon>Neoaves</taxon>
        <taxon>Charadriiformes</taxon>
        <taxon>Scolopacidae</taxon>
        <taxon>Calidris</taxon>
    </lineage>
</organism>
<dbReference type="AlphaFoldDB" id="A0A8C3JRE2"/>
<dbReference type="SMART" id="SM00184">
    <property type="entry name" value="RING"/>
    <property type="match status" value="1"/>
</dbReference>
<evidence type="ECO:0000313" key="7">
    <source>
        <dbReference type="Proteomes" id="UP000694419"/>
    </source>
</evidence>
<dbReference type="InterPro" id="IPR001841">
    <property type="entry name" value="Znf_RING"/>
</dbReference>
<protein>
    <recommendedName>
        <fullName evidence="5">RING-type domain-containing protein</fullName>
    </recommendedName>
</protein>
<dbReference type="Ensembl" id="ENSCPGT00000013171.1">
    <property type="protein sequence ID" value="ENSCPGP00000012010.1"/>
    <property type="gene ID" value="ENSCPGG00000008551.1"/>
</dbReference>
<dbReference type="InterPro" id="IPR013083">
    <property type="entry name" value="Znf_RING/FYVE/PHD"/>
</dbReference>
<evidence type="ECO:0000256" key="2">
    <source>
        <dbReference type="ARBA" id="ARBA00022771"/>
    </source>
</evidence>
<dbReference type="Proteomes" id="UP000694419">
    <property type="component" value="Unplaced"/>
</dbReference>
<evidence type="ECO:0000313" key="6">
    <source>
        <dbReference type="Ensembl" id="ENSCPGP00000012010.1"/>
    </source>
</evidence>
<dbReference type="Gene3D" id="3.30.40.10">
    <property type="entry name" value="Zinc/RING finger domain, C3HC4 (zinc finger)"/>
    <property type="match status" value="1"/>
</dbReference>
<dbReference type="CDD" id="cd16594">
    <property type="entry name" value="RING-HC_TRIM7-like_C-IV"/>
    <property type="match status" value="1"/>
</dbReference>
<keyword evidence="1" id="KW-0479">Metal-binding</keyword>
<reference evidence="6" key="1">
    <citation type="submission" date="2025-08" db="UniProtKB">
        <authorList>
            <consortium name="Ensembl"/>
        </authorList>
    </citation>
    <scope>IDENTIFICATION</scope>
</reference>
<evidence type="ECO:0000256" key="3">
    <source>
        <dbReference type="ARBA" id="ARBA00022833"/>
    </source>
</evidence>
<proteinExistence type="predicted"/>
<feature type="domain" description="RING-type" evidence="5">
    <location>
        <begin position="20"/>
        <end position="61"/>
    </location>
</feature>
<dbReference type="GO" id="GO:0008270">
    <property type="term" value="F:zinc ion binding"/>
    <property type="evidence" value="ECO:0007669"/>
    <property type="project" value="UniProtKB-KW"/>
</dbReference>
<dbReference type="PROSITE" id="PS50089">
    <property type="entry name" value="ZF_RING_2"/>
    <property type="match status" value="1"/>
</dbReference>
<dbReference type="Pfam" id="PF15227">
    <property type="entry name" value="zf-C3HC4_4"/>
    <property type="match status" value="1"/>
</dbReference>